<proteinExistence type="predicted"/>
<feature type="region of interest" description="Disordered" evidence="1">
    <location>
        <begin position="199"/>
        <end position="245"/>
    </location>
</feature>
<protein>
    <submittedName>
        <fullName evidence="2">Uncharacterized protein</fullName>
    </submittedName>
</protein>
<dbReference type="Proteomes" id="UP001445076">
    <property type="component" value="Unassembled WGS sequence"/>
</dbReference>
<evidence type="ECO:0000313" key="3">
    <source>
        <dbReference type="Proteomes" id="UP001445076"/>
    </source>
</evidence>
<dbReference type="AlphaFoldDB" id="A0AAW0XPY3"/>
<dbReference type="EMBL" id="JARKIK010000030">
    <property type="protein sequence ID" value="KAK8741784.1"/>
    <property type="molecule type" value="Genomic_DNA"/>
</dbReference>
<comment type="caution">
    <text evidence="2">The sequence shown here is derived from an EMBL/GenBank/DDBJ whole genome shotgun (WGS) entry which is preliminary data.</text>
</comment>
<sequence length="315" mass="34330">MKIQDILSEASLRIEPKCCLVDVSIETAIEKANKVMSTLGDSDQYTIKHNAALRSSNGIMFHNNNGIPRKTEESITSNKFSTNHHGCAASMVEEESKPNILRKATLTYPEGIIHGEESIKNQLQYQKEEFWASLVKRGFLKPREVTEIGTQDINNVVEMMMCQDSYLSHGNDSGEKKIRETKDGENLLNLRQGIAKVRKSLTGSNTKQQQQYTRTTVQLENKETQISSSSLPNKSPGSHHSLGSSVNHAASLENILDVFSNNNGACSGGEDDVSVSKAASSNVSVKTSGSHQSSSVSKSDGSLGFPSYDGVSNSE</sequence>
<feature type="compositionally biased region" description="Low complexity" evidence="1">
    <location>
        <begin position="275"/>
        <end position="304"/>
    </location>
</feature>
<evidence type="ECO:0000313" key="2">
    <source>
        <dbReference type="EMBL" id="KAK8741784.1"/>
    </source>
</evidence>
<feature type="compositionally biased region" description="Low complexity" evidence="1">
    <location>
        <begin position="227"/>
        <end position="238"/>
    </location>
</feature>
<accession>A0AAW0XPY3</accession>
<name>A0AAW0XPY3_CHEQU</name>
<evidence type="ECO:0000256" key="1">
    <source>
        <dbReference type="SAM" id="MobiDB-lite"/>
    </source>
</evidence>
<feature type="compositionally biased region" description="Polar residues" evidence="1">
    <location>
        <begin position="201"/>
        <end position="219"/>
    </location>
</feature>
<gene>
    <name evidence="2" type="ORF">OTU49_002397</name>
</gene>
<reference evidence="2 3" key="1">
    <citation type="journal article" date="2024" name="BMC Genomics">
        <title>Genome assembly of redclaw crayfish (Cherax quadricarinatus) provides insights into its immune adaptation and hypoxia tolerance.</title>
        <authorList>
            <person name="Liu Z."/>
            <person name="Zheng J."/>
            <person name="Li H."/>
            <person name="Fang K."/>
            <person name="Wang S."/>
            <person name="He J."/>
            <person name="Zhou D."/>
            <person name="Weng S."/>
            <person name="Chi M."/>
            <person name="Gu Z."/>
            <person name="He J."/>
            <person name="Li F."/>
            <person name="Wang M."/>
        </authorList>
    </citation>
    <scope>NUCLEOTIDE SEQUENCE [LARGE SCALE GENOMIC DNA]</scope>
    <source>
        <strain evidence="2">ZL_2023a</strain>
    </source>
</reference>
<organism evidence="2 3">
    <name type="scientific">Cherax quadricarinatus</name>
    <name type="common">Australian red claw crayfish</name>
    <dbReference type="NCBI Taxonomy" id="27406"/>
    <lineage>
        <taxon>Eukaryota</taxon>
        <taxon>Metazoa</taxon>
        <taxon>Ecdysozoa</taxon>
        <taxon>Arthropoda</taxon>
        <taxon>Crustacea</taxon>
        <taxon>Multicrustacea</taxon>
        <taxon>Malacostraca</taxon>
        <taxon>Eumalacostraca</taxon>
        <taxon>Eucarida</taxon>
        <taxon>Decapoda</taxon>
        <taxon>Pleocyemata</taxon>
        <taxon>Astacidea</taxon>
        <taxon>Parastacoidea</taxon>
        <taxon>Parastacidae</taxon>
        <taxon>Cherax</taxon>
    </lineage>
</organism>
<keyword evidence="3" id="KW-1185">Reference proteome</keyword>
<feature type="region of interest" description="Disordered" evidence="1">
    <location>
        <begin position="267"/>
        <end position="315"/>
    </location>
</feature>